<dbReference type="EMBL" id="JACHBK010000010">
    <property type="protein sequence ID" value="MBB5537707.1"/>
    <property type="molecule type" value="Genomic_DNA"/>
</dbReference>
<feature type="transmembrane region" description="Helical" evidence="1">
    <location>
        <begin position="20"/>
        <end position="39"/>
    </location>
</feature>
<accession>A0A7W8XAH7</accession>
<feature type="transmembrane region" description="Helical" evidence="1">
    <location>
        <begin position="165"/>
        <end position="185"/>
    </location>
</feature>
<proteinExistence type="predicted"/>
<gene>
    <name evidence="2" type="ORF">GGD55_004427</name>
</gene>
<organism evidence="2 3">
    <name type="scientific">Rhizobium giardinii</name>
    <dbReference type="NCBI Taxonomy" id="56731"/>
    <lineage>
        <taxon>Bacteria</taxon>
        <taxon>Pseudomonadati</taxon>
        <taxon>Pseudomonadota</taxon>
        <taxon>Alphaproteobacteria</taxon>
        <taxon>Hyphomicrobiales</taxon>
        <taxon>Rhizobiaceae</taxon>
        <taxon>Rhizobium/Agrobacterium group</taxon>
        <taxon>Rhizobium</taxon>
    </lineage>
</organism>
<sequence>MRTATSRRVLDPVARASEVLFGLIMVLTFTLSLAATGVGRADVQAMLLGALGCNLAWAIIDAILYLMAVRGENRLAAATIQAIRDAESPAAARAIVADHLPPAVLPALTASDLDRIGVHLSGLPPETLESRFGREDYLAALGVFLLVFLCVFPVVAPFLLTDVALALRLSNIVAVVMLFLTGFTFGRQVGRPWRTGFLMVTIGMMLVAVAIALGG</sequence>
<dbReference type="Proteomes" id="UP000585507">
    <property type="component" value="Unassembled WGS sequence"/>
</dbReference>
<reference evidence="2 3" key="1">
    <citation type="submission" date="2020-08" db="EMBL/GenBank/DDBJ databases">
        <title>Genomic Encyclopedia of Type Strains, Phase IV (KMG-V): Genome sequencing to study the core and pangenomes of soil and plant-associated prokaryotes.</title>
        <authorList>
            <person name="Whitman W."/>
        </authorList>
    </citation>
    <scope>NUCLEOTIDE SEQUENCE [LARGE SCALE GENOMIC DNA]</scope>
    <source>
        <strain evidence="2 3">SEMIA 4084</strain>
    </source>
</reference>
<feature type="transmembrane region" description="Helical" evidence="1">
    <location>
        <begin position="45"/>
        <end position="66"/>
    </location>
</feature>
<dbReference type="RefSeq" id="WP_040668535.1">
    <property type="nucleotide sequence ID" value="NZ_JACHBK010000010.1"/>
</dbReference>
<dbReference type="AlphaFoldDB" id="A0A7W8XAH7"/>
<keyword evidence="1" id="KW-1133">Transmembrane helix</keyword>
<feature type="transmembrane region" description="Helical" evidence="1">
    <location>
        <begin position="137"/>
        <end position="159"/>
    </location>
</feature>
<evidence type="ECO:0000256" key="1">
    <source>
        <dbReference type="SAM" id="Phobius"/>
    </source>
</evidence>
<comment type="caution">
    <text evidence="2">The sequence shown here is derived from an EMBL/GenBank/DDBJ whole genome shotgun (WGS) entry which is preliminary data.</text>
</comment>
<keyword evidence="1" id="KW-0812">Transmembrane</keyword>
<evidence type="ECO:0000313" key="3">
    <source>
        <dbReference type="Proteomes" id="UP000585507"/>
    </source>
</evidence>
<feature type="transmembrane region" description="Helical" evidence="1">
    <location>
        <begin position="197"/>
        <end position="214"/>
    </location>
</feature>
<keyword evidence="1" id="KW-0472">Membrane</keyword>
<protein>
    <submittedName>
        <fullName evidence="2">VIT1/CCC1 family predicted Fe2+/Mn2+ transporter</fullName>
    </submittedName>
</protein>
<evidence type="ECO:0000313" key="2">
    <source>
        <dbReference type="EMBL" id="MBB5537707.1"/>
    </source>
</evidence>
<keyword evidence="3" id="KW-1185">Reference proteome</keyword>
<name>A0A7W8XAH7_9HYPH</name>